<dbReference type="EMBL" id="BK016222">
    <property type="protein sequence ID" value="DAG03057.1"/>
    <property type="molecule type" value="Genomic_DNA"/>
</dbReference>
<feature type="transmembrane region" description="Helical" evidence="1">
    <location>
        <begin position="18"/>
        <end position="37"/>
    </location>
</feature>
<protein>
    <submittedName>
        <fullName evidence="2">Uncharacterized protein</fullName>
    </submittedName>
</protein>
<accession>A0A8S5V8H5</accession>
<sequence>MLINAFYYCLLRLSYDKLLLFLLVFFNFFVIYLFYYFTNKT</sequence>
<organism evidence="2">
    <name type="scientific">Siphoviridae sp. cttma3</name>
    <dbReference type="NCBI Taxonomy" id="2825708"/>
    <lineage>
        <taxon>Viruses</taxon>
        <taxon>Duplodnaviria</taxon>
        <taxon>Heunggongvirae</taxon>
        <taxon>Uroviricota</taxon>
        <taxon>Caudoviricetes</taxon>
    </lineage>
</organism>
<name>A0A8S5V8H5_9CAUD</name>
<reference evidence="2" key="1">
    <citation type="journal article" date="2021" name="Proc. Natl. Acad. Sci. U.S.A.">
        <title>A Catalog of Tens of Thousands of Viruses from Human Metagenomes Reveals Hidden Associations with Chronic Diseases.</title>
        <authorList>
            <person name="Tisza M.J."/>
            <person name="Buck C.B."/>
        </authorList>
    </citation>
    <scope>NUCLEOTIDE SEQUENCE</scope>
    <source>
        <strain evidence="2">Cttma3</strain>
    </source>
</reference>
<keyword evidence="1" id="KW-0812">Transmembrane</keyword>
<keyword evidence="1" id="KW-1133">Transmembrane helix</keyword>
<proteinExistence type="predicted"/>
<evidence type="ECO:0000313" key="2">
    <source>
        <dbReference type="EMBL" id="DAG03057.1"/>
    </source>
</evidence>
<keyword evidence="1" id="KW-0472">Membrane</keyword>
<evidence type="ECO:0000256" key="1">
    <source>
        <dbReference type="SAM" id="Phobius"/>
    </source>
</evidence>